<evidence type="ECO:0000313" key="14">
    <source>
        <dbReference type="EMBL" id="MVN89999.1"/>
    </source>
</evidence>
<evidence type="ECO:0000256" key="10">
    <source>
        <dbReference type="HAMAP-Rule" id="MF_01465"/>
    </source>
</evidence>
<dbReference type="PANTHER" id="PTHR10906">
    <property type="entry name" value="SECY/SEC61-ALPHA FAMILY MEMBER"/>
    <property type="match status" value="1"/>
</dbReference>
<dbReference type="OrthoDB" id="9809248at2"/>
<keyword evidence="10" id="KW-1003">Cell membrane</keyword>
<sequence>MKNFFTTLSNIWKIEDLRVRILNTLLFLLIYRVGSYIALPGVDANVLNNQAAKEGLLGLLNMFAGGSFSRASIFALGVMPYISASIVVQLLGIAVPYFAKLQKEGESGRSKINQWTRYLTIIITMAQAVGYVRSQITPAAINPALGSGLFTLSSIFVLTAGTLFVMWLGEKITDKGIGNGISLIIMVGIIAQLPAAIIDEFSSRVSGTNATGGPLLFIVEILALVAVVMFTILVVQGTRKIAVQYAKRIVGNKQYGGVRQYIPLKVNAAGVMPIIFAQALMFIPATISSFFPDIQSNSVLMALSNYTSWLHNLVFAILIILFTYFYTAITVNPKQMSDDMKKNGGFIPGVAPGNATAEYIDAVISRITLPGSIFLAIIAIIPALANILHINSQFARFFGGTSLIILVGVVLDTLQQIESHLLMRHYDGLMKTGRVKGRTAVPAAAGTVPPAI</sequence>
<dbReference type="AlphaFoldDB" id="A0A6I4I953"/>
<dbReference type="HAMAP" id="MF_01465">
    <property type="entry name" value="SecY"/>
    <property type="match status" value="1"/>
</dbReference>
<dbReference type="Proteomes" id="UP000434850">
    <property type="component" value="Unassembled WGS sequence"/>
</dbReference>
<evidence type="ECO:0000256" key="13">
    <source>
        <dbReference type="RuleBase" id="RU004349"/>
    </source>
</evidence>
<proteinExistence type="inferred from homology"/>
<evidence type="ECO:0000256" key="11">
    <source>
        <dbReference type="RuleBase" id="RU000537"/>
    </source>
</evidence>
<dbReference type="GO" id="GO:0005886">
    <property type="term" value="C:plasma membrane"/>
    <property type="evidence" value="ECO:0007669"/>
    <property type="project" value="UniProtKB-SubCell"/>
</dbReference>
<dbReference type="InterPro" id="IPR030659">
    <property type="entry name" value="SecY_CS"/>
</dbReference>
<feature type="transmembrane region" description="Helical" evidence="10">
    <location>
        <begin position="269"/>
        <end position="291"/>
    </location>
</feature>
<keyword evidence="7 10" id="KW-0811">Translocation</keyword>
<evidence type="ECO:0000256" key="4">
    <source>
        <dbReference type="ARBA" id="ARBA00022692"/>
    </source>
</evidence>
<feature type="transmembrane region" description="Helical" evidence="10">
    <location>
        <begin position="215"/>
        <end position="235"/>
    </location>
</feature>
<dbReference type="EMBL" id="WQLA01000001">
    <property type="protein sequence ID" value="MVN89999.1"/>
    <property type="molecule type" value="Genomic_DNA"/>
</dbReference>
<dbReference type="NCBIfam" id="TIGR00967">
    <property type="entry name" value="3a0501s007"/>
    <property type="match status" value="1"/>
</dbReference>
<feature type="transmembrane region" description="Helical" evidence="10">
    <location>
        <begin position="394"/>
        <end position="414"/>
    </location>
</feature>
<evidence type="ECO:0000256" key="6">
    <source>
        <dbReference type="ARBA" id="ARBA00022989"/>
    </source>
</evidence>
<dbReference type="InterPro" id="IPR023201">
    <property type="entry name" value="SecY_dom_sf"/>
</dbReference>
<evidence type="ECO:0000256" key="8">
    <source>
        <dbReference type="ARBA" id="ARBA00023136"/>
    </source>
</evidence>
<dbReference type="GO" id="GO:0065002">
    <property type="term" value="P:intracellular protein transmembrane transport"/>
    <property type="evidence" value="ECO:0007669"/>
    <property type="project" value="UniProtKB-UniRule"/>
</dbReference>
<evidence type="ECO:0000256" key="9">
    <source>
        <dbReference type="ARBA" id="ARBA00039733"/>
    </source>
</evidence>
<dbReference type="PIRSF" id="PIRSF004557">
    <property type="entry name" value="SecY"/>
    <property type="match status" value="1"/>
</dbReference>
<evidence type="ECO:0000256" key="3">
    <source>
        <dbReference type="ARBA" id="ARBA00022448"/>
    </source>
</evidence>
<feature type="transmembrane region" description="Helical" evidence="10">
    <location>
        <begin position="367"/>
        <end position="388"/>
    </location>
</feature>
<comment type="similarity">
    <text evidence="2 10 13">Belongs to the SecY/SEC61-alpha family.</text>
</comment>
<accession>A0A6I4I953</accession>
<feature type="transmembrane region" description="Helical" evidence="10">
    <location>
        <begin position="148"/>
        <end position="169"/>
    </location>
</feature>
<dbReference type="PROSITE" id="PS00756">
    <property type="entry name" value="SECY_2"/>
    <property type="match status" value="1"/>
</dbReference>
<feature type="transmembrane region" description="Helical" evidence="10">
    <location>
        <begin position="73"/>
        <end position="98"/>
    </location>
</feature>
<keyword evidence="8 10" id="KW-0472">Membrane</keyword>
<dbReference type="SUPFAM" id="SSF103491">
    <property type="entry name" value="Preprotein translocase SecY subunit"/>
    <property type="match status" value="1"/>
</dbReference>
<comment type="caution">
    <text evidence="14">The sequence shown here is derived from an EMBL/GenBank/DDBJ whole genome shotgun (WGS) entry which is preliminary data.</text>
</comment>
<gene>
    <name evidence="10 14" type="primary">secY</name>
    <name evidence="14" type="ORF">GO816_02575</name>
</gene>
<evidence type="ECO:0000256" key="7">
    <source>
        <dbReference type="ARBA" id="ARBA00023010"/>
    </source>
</evidence>
<organism evidence="14 15">
    <name type="scientific">Mucilaginibacter aquatilis</name>
    <dbReference type="NCBI Taxonomy" id="1517760"/>
    <lineage>
        <taxon>Bacteria</taxon>
        <taxon>Pseudomonadati</taxon>
        <taxon>Bacteroidota</taxon>
        <taxon>Sphingobacteriia</taxon>
        <taxon>Sphingobacteriales</taxon>
        <taxon>Sphingobacteriaceae</taxon>
        <taxon>Mucilaginibacter</taxon>
    </lineage>
</organism>
<name>A0A6I4I953_9SPHI</name>
<dbReference type="Pfam" id="PF00344">
    <property type="entry name" value="SecY"/>
    <property type="match status" value="1"/>
</dbReference>
<evidence type="ECO:0000256" key="5">
    <source>
        <dbReference type="ARBA" id="ARBA00022927"/>
    </source>
</evidence>
<evidence type="ECO:0000313" key="15">
    <source>
        <dbReference type="Proteomes" id="UP000434850"/>
    </source>
</evidence>
<dbReference type="Gene3D" id="1.10.3370.10">
    <property type="entry name" value="SecY subunit domain"/>
    <property type="match status" value="1"/>
</dbReference>
<dbReference type="RefSeq" id="WP_157539782.1">
    <property type="nucleotide sequence ID" value="NZ_WQLA01000001.1"/>
</dbReference>
<keyword evidence="15" id="KW-1185">Reference proteome</keyword>
<dbReference type="PRINTS" id="PR00303">
    <property type="entry name" value="SECYTRNLCASE"/>
</dbReference>
<dbReference type="GO" id="GO:0006605">
    <property type="term" value="P:protein targeting"/>
    <property type="evidence" value="ECO:0007669"/>
    <property type="project" value="UniProtKB-UniRule"/>
</dbReference>
<reference evidence="14 15" key="1">
    <citation type="submission" date="2019-12" db="EMBL/GenBank/DDBJ databases">
        <title>Mucilaginibacter sp. HME9299 genome sequencing and assembly.</title>
        <authorList>
            <person name="Kang H."/>
            <person name="Kim H."/>
            <person name="Joh K."/>
        </authorList>
    </citation>
    <scope>NUCLEOTIDE SEQUENCE [LARGE SCALE GENOMIC DNA]</scope>
    <source>
        <strain evidence="14 15">HME9299</strain>
    </source>
</reference>
<keyword evidence="4 10" id="KW-0812">Transmembrane</keyword>
<feature type="transmembrane region" description="Helical" evidence="10">
    <location>
        <begin position="176"/>
        <end position="195"/>
    </location>
</feature>
<feature type="transmembrane region" description="Helical" evidence="10">
    <location>
        <begin position="118"/>
        <end position="136"/>
    </location>
</feature>
<dbReference type="GO" id="GO:0043952">
    <property type="term" value="P:protein transport by the Sec complex"/>
    <property type="evidence" value="ECO:0007669"/>
    <property type="project" value="UniProtKB-UniRule"/>
</dbReference>
<comment type="function">
    <text evidence="10 11">The central subunit of the protein translocation channel SecYEG. Consists of two halves formed by TMs 1-5 and 6-10. These two domains form a lateral gate at the front which open onto the bilayer between TMs 2 and 7, and are clamped together by SecE at the back. The channel is closed by both a pore ring composed of hydrophobic SecY resides and a short helix (helix 2A) on the extracellular side of the membrane which forms a plug. The plug probably moves laterally to allow the channel to open. The ring and the pore may move independently.</text>
</comment>
<keyword evidence="6 10" id="KW-1133">Transmembrane helix</keyword>
<protein>
    <recommendedName>
        <fullName evidence="9 10">Protein translocase subunit SecY</fullName>
    </recommendedName>
</protein>
<feature type="transmembrane region" description="Helical" evidence="10">
    <location>
        <begin position="311"/>
        <end position="331"/>
    </location>
</feature>
<evidence type="ECO:0000256" key="1">
    <source>
        <dbReference type="ARBA" id="ARBA00004141"/>
    </source>
</evidence>
<dbReference type="InterPro" id="IPR002208">
    <property type="entry name" value="SecY/SEC61-alpha"/>
</dbReference>
<evidence type="ECO:0000256" key="12">
    <source>
        <dbReference type="RuleBase" id="RU003484"/>
    </source>
</evidence>
<keyword evidence="3 10" id="KW-0813">Transport</keyword>
<dbReference type="FunFam" id="1.10.3370.10:FF:000001">
    <property type="entry name" value="Preprotein translocase subunit SecY"/>
    <property type="match status" value="1"/>
</dbReference>
<dbReference type="PROSITE" id="PS00755">
    <property type="entry name" value="SECY_1"/>
    <property type="match status" value="1"/>
</dbReference>
<feature type="transmembrane region" description="Helical" evidence="10">
    <location>
        <begin position="21"/>
        <end position="39"/>
    </location>
</feature>
<comment type="subunit">
    <text evidence="10">Component of the Sec protein translocase complex. Heterotrimer consisting of SecY, SecE and SecG subunits. The heterotrimers can form oligomers, although 1 heterotrimer is thought to be able to translocate proteins. Interacts with the ribosome. Interacts with SecDF, and other proteins may be involved. Interacts with SecA.</text>
</comment>
<evidence type="ECO:0000256" key="2">
    <source>
        <dbReference type="ARBA" id="ARBA00005751"/>
    </source>
</evidence>
<keyword evidence="5 10" id="KW-0653">Protein transport</keyword>
<comment type="subcellular location">
    <subcellularLocation>
        <location evidence="10">Cell membrane</location>
        <topology evidence="10">Multi-pass membrane protein</topology>
    </subcellularLocation>
    <subcellularLocation>
        <location evidence="1 12">Membrane</location>
        <topology evidence="1 12">Multi-pass membrane protein</topology>
    </subcellularLocation>
</comment>
<dbReference type="InterPro" id="IPR026593">
    <property type="entry name" value="SecY"/>
</dbReference>